<keyword evidence="2 6" id="KW-0812">Transmembrane</keyword>
<reference evidence="9" key="1">
    <citation type="journal article" date="2009" name="Genome Res.">
        <title>Comparative genomic analyses of the human fungal pathogens Coccidioides and their relatives.</title>
        <authorList>
            <person name="Sharpton T.J."/>
            <person name="Stajich J.E."/>
            <person name="Rounsley S.D."/>
            <person name="Gardner M.J."/>
            <person name="Wortman J.R."/>
            <person name="Jordar V.S."/>
            <person name="Maiti R."/>
            <person name="Kodira C.D."/>
            <person name="Neafsey D.E."/>
            <person name="Zeng Q."/>
            <person name="Hung C.-Y."/>
            <person name="McMahan C."/>
            <person name="Muszewska A."/>
            <person name="Grynberg M."/>
            <person name="Mandel M.A."/>
            <person name="Kellner E.M."/>
            <person name="Barker B.M."/>
            <person name="Galgiani J.N."/>
            <person name="Orbach M.J."/>
            <person name="Kirkland T.N."/>
            <person name="Cole G.T."/>
            <person name="Henn M.R."/>
            <person name="Birren B.W."/>
            <person name="Taylor J.W."/>
        </authorList>
    </citation>
    <scope>NUCLEOTIDE SEQUENCE [LARGE SCALE GENOMIC DNA]</scope>
    <source>
        <strain evidence="9">UAMH 1704</strain>
    </source>
</reference>
<evidence type="ECO:0000259" key="7">
    <source>
        <dbReference type="PROSITE" id="PS50261"/>
    </source>
</evidence>
<dbReference type="PANTHER" id="PTHR42058">
    <property type="entry name" value="G_PROTEIN_RECEP_F2_4 DOMAIN-CONTAINING PROTEIN"/>
    <property type="match status" value="1"/>
</dbReference>
<keyword evidence="9" id="KW-1185">Reference proteome</keyword>
<dbReference type="GO" id="GO:0004930">
    <property type="term" value="F:G protein-coupled receptor activity"/>
    <property type="evidence" value="ECO:0007669"/>
    <property type="project" value="InterPro"/>
</dbReference>
<dbReference type="Gene3D" id="1.20.1070.10">
    <property type="entry name" value="Rhodopsin 7-helix transmembrane proteins"/>
    <property type="match status" value="1"/>
</dbReference>
<accession>C4JJQ8</accession>
<dbReference type="AlphaFoldDB" id="C4JJQ8"/>
<evidence type="ECO:0000256" key="6">
    <source>
        <dbReference type="SAM" id="Phobius"/>
    </source>
</evidence>
<dbReference type="KEGG" id="ure:UREG_01865"/>
<dbReference type="RefSeq" id="XP_002542349.1">
    <property type="nucleotide sequence ID" value="XM_002542303.1"/>
</dbReference>
<keyword evidence="3 6" id="KW-1133">Transmembrane helix</keyword>
<dbReference type="VEuPathDB" id="FungiDB:UREG_01865"/>
<dbReference type="PROSITE" id="PS50261">
    <property type="entry name" value="G_PROTEIN_RECEP_F2_4"/>
    <property type="match status" value="1"/>
</dbReference>
<feature type="domain" description="G-protein coupled receptors family 2 profile 2" evidence="7">
    <location>
        <begin position="58"/>
        <end position="239"/>
    </location>
</feature>
<evidence type="ECO:0000256" key="3">
    <source>
        <dbReference type="ARBA" id="ARBA00022989"/>
    </source>
</evidence>
<dbReference type="OrthoDB" id="26203at2759"/>
<dbReference type="PANTHER" id="PTHR42058:SF1">
    <property type="entry name" value="G-PROTEIN COUPLED RECEPTORS FAMILY 2 PROFILE 2 DOMAIN-CONTAINING PROTEIN"/>
    <property type="match status" value="1"/>
</dbReference>
<dbReference type="EMBL" id="CH476615">
    <property type="protein sequence ID" value="EEP77016.1"/>
    <property type="molecule type" value="Genomic_DNA"/>
</dbReference>
<dbReference type="Pfam" id="PF00002">
    <property type="entry name" value="7tm_2"/>
    <property type="match status" value="1"/>
</dbReference>
<feature type="transmembrane region" description="Helical" evidence="6">
    <location>
        <begin position="95"/>
        <end position="115"/>
    </location>
</feature>
<evidence type="ECO:0000313" key="9">
    <source>
        <dbReference type="Proteomes" id="UP000002058"/>
    </source>
</evidence>
<dbReference type="InterPro" id="IPR017981">
    <property type="entry name" value="GPCR_2-like_7TM"/>
</dbReference>
<dbReference type="STRING" id="336963.C4JJQ8"/>
<dbReference type="OMA" id="LGPKFMW"/>
<evidence type="ECO:0000256" key="5">
    <source>
        <dbReference type="SAM" id="MobiDB-lite"/>
    </source>
</evidence>
<dbReference type="InterPro" id="IPR000832">
    <property type="entry name" value="GPCR_2_secretin-like"/>
</dbReference>
<evidence type="ECO:0000256" key="1">
    <source>
        <dbReference type="ARBA" id="ARBA00004141"/>
    </source>
</evidence>
<dbReference type="GeneID" id="8438502"/>
<dbReference type="GO" id="GO:0007166">
    <property type="term" value="P:cell surface receptor signaling pathway"/>
    <property type="evidence" value="ECO:0007669"/>
    <property type="project" value="InterPro"/>
</dbReference>
<name>C4JJQ8_UNCRE</name>
<feature type="transmembrane region" description="Helical" evidence="6">
    <location>
        <begin position="176"/>
        <end position="200"/>
    </location>
</feature>
<keyword evidence="4 6" id="KW-0472">Membrane</keyword>
<feature type="transmembrane region" description="Helical" evidence="6">
    <location>
        <begin position="220"/>
        <end position="243"/>
    </location>
</feature>
<feature type="transmembrane region" description="Helical" evidence="6">
    <location>
        <begin position="64"/>
        <end position="86"/>
    </location>
</feature>
<sequence>MASNNHGACPIPFLQESLFPLEGGFVEGRACEPLELPQGNVSCCLPCPQVEWRYKEGFMEKTHVANWVALACFVANALMLITYAVLPVKYSHRHYLSICLIIGLMLMELSFIIPLGARPDQCHNAITPNDMRSEITCAFTSALILGGGWATVLWSFARTLSLHLQICWDVVPGRKFFLSAMVFGWGIPVAGVAVALAVTGSSYRFGDVCHINHDYGLYNFWGPLMAFAAATLIIHLATLGYCIHVYVRSMLTNSPTTDNSSNLPSYSGSVRTLSARQTYRRVKRLLLLQWRGVAVVLTILGNVIFFTIIFLALDSSARKTPENIKKSQPWLVCLALSQGDKNKCAEKATDLGPTEPAVMAVLVLLALCGFWVVIFLGHVSMITGWVEWIKERRSLKKEFVSIDARKMGTQSRAYEMLSADRQHSIKSPEPLLSPIRHSDNSVYTTPEYAYLADASPDSFTRDAKYQSPLLSFSSPRPPSAMRGLSSPREWDPRATFAPSGTEGSNRYDNNRDWAS</sequence>
<gene>
    <name evidence="8" type="ORF">UREG_01865</name>
</gene>
<dbReference type="Proteomes" id="UP000002058">
    <property type="component" value="Unassembled WGS sequence"/>
</dbReference>
<comment type="subcellular location">
    <subcellularLocation>
        <location evidence="1">Membrane</location>
        <topology evidence="1">Multi-pass membrane protein</topology>
    </subcellularLocation>
</comment>
<organism evidence="8 9">
    <name type="scientific">Uncinocarpus reesii (strain UAMH 1704)</name>
    <dbReference type="NCBI Taxonomy" id="336963"/>
    <lineage>
        <taxon>Eukaryota</taxon>
        <taxon>Fungi</taxon>
        <taxon>Dikarya</taxon>
        <taxon>Ascomycota</taxon>
        <taxon>Pezizomycotina</taxon>
        <taxon>Eurotiomycetes</taxon>
        <taxon>Eurotiomycetidae</taxon>
        <taxon>Onygenales</taxon>
        <taxon>Onygenaceae</taxon>
        <taxon>Uncinocarpus</taxon>
    </lineage>
</organism>
<dbReference type="GO" id="GO:0016020">
    <property type="term" value="C:membrane"/>
    <property type="evidence" value="ECO:0007669"/>
    <property type="project" value="UniProtKB-SubCell"/>
</dbReference>
<dbReference type="eggNOG" id="ENOG502RY0W">
    <property type="taxonomic scope" value="Eukaryota"/>
</dbReference>
<dbReference type="InParanoid" id="C4JJQ8"/>
<feature type="transmembrane region" description="Helical" evidence="6">
    <location>
        <begin position="135"/>
        <end position="156"/>
    </location>
</feature>
<protein>
    <recommendedName>
        <fullName evidence="7">G-protein coupled receptors family 2 profile 2 domain-containing protein</fullName>
    </recommendedName>
</protein>
<feature type="region of interest" description="Disordered" evidence="5">
    <location>
        <begin position="468"/>
        <end position="515"/>
    </location>
</feature>
<feature type="transmembrane region" description="Helical" evidence="6">
    <location>
        <begin position="357"/>
        <end position="386"/>
    </location>
</feature>
<evidence type="ECO:0000256" key="2">
    <source>
        <dbReference type="ARBA" id="ARBA00022692"/>
    </source>
</evidence>
<dbReference type="HOGENOM" id="CLU_026939_1_0_1"/>
<dbReference type="InterPro" id="IPR053247">
    <property type="entry name" value="GPCR_GPR1/git3-like"/>
</dbReference>
<evidence type="ECO:0000256" key="4">
    <source>
        <dbReference type="ARBA" id="ARBA00023136"/>
    </source>
</evidence>
<evidence type="ECO:0000313" key="8">
    <source>
        <dbReference type="EMBL" id="EEP77016.1"/>
    </source>
</evidence>
<proteinExistence type="predicted"/>
<feature type="transmembrane region" description="Helical" evidence="6">
    <location>
        <begin position="290"/>
        <end position="313"/>
    </location>
</feature>